<evidence type="ECO:0000256" key="4">
    <source>
        <dbReference type="ARBA" id="ARBA00022803"/>
    </source>
</evidence>
<keyword evidence="8" id="KW-1185">Reference proteome</keyword>
<keyword evidence="4" id="KW-0802">TPR repeat</keyword>
<evidence type="ECO:0000313" key="7">
    <source>
        <dbReference type="EMBL" id="GMI28808.1"/>
    </source>
</evidence>
<proteinExistence type="predicted"/>
<evidence type="ECO:0000313" key="8">
    <source>
        <dbReference type="Proteomes" id="UP001165060"/>
    </source>
</evidence>
<comment type="caution">
    <text evidence="7">The sequence shown here is derived from an EMBL/GenBank/DDBJ whole genome shotgun (WGS) entry which is preliminary data.</text>
</comment>
<evidence type="ECO:0000256" key="2">
    <source>
        <dbReference type="ARBA" id="ARBA00022692"/>
    </source>
</evidence>
<keyword evidence="5" id="KW-1133">Transmembrane helix</keyword>
<name>A0ABQ6MMT6_9STRA</name>
<sequence>PPSLPPQGDVAAALKAFEKALKLDDKNPNGYVNAALALLNQQPADGGMPDFFRARDLLQKGIEIDPQFQGAYVHLGQLNLTLAKDIGECKAVVDLYDAGMNQTKTEGELKELLRMRVMAQAQYEAASSLGIMD</sequence>
<protein>
    <recommendedName>
        <fullName evidence="9">Tetratricopeptide repeat protein</fullName>
    </recommendedName>
</protein>
<comment type="subcellular location">
    <subcellularLocation>
        <location evidence="1">Membrane</location>
    </subcellularLocation>
</comment>
<evidence type="ECO:0000256" key="5">
    <source>
        <dbReference type="ARBA" id="ARBA00022989"/>
    </source>
</evidence>
<keyword evidence="6" id="KW-0472">Membrane</keyword>
<dbReference type="InterPro" id="IPR011990">
    <property type="entry name" value="TPR-like_helical_dom_sf"/>
</dbReference>
<dbReference type="Proteomes" id="UP001165060">
    <property type="component" value="Unassembled WGS sequence"/>
</dbReference>
<dbReference type="Gene3D" id="1.25.40.10">
    <property type="entry name" value="Tetratricopeptide repeat domain"/>
    <property type="match status" value="1"/>
</dbReference>
<organism evidence="7 8">
    <name type="scientific">Tetraparma gracilis</name>
    <dbReference type="NCBI Taxonomy" id="2962635"/>
    <lineage>
        <taxon>Eukaryota</taxon>
        <taxon>Sar</taxon>
        <taxon>Stramenopiles</taxon>
        <taxon>Ochrophyta</taxon>
        <taxon>Bolidophyceae</taxon>
        <taxon>Parmales</taxon>
        <taxon>Triparmaceae</taxon>
        <taxon>Tetraparma</taxon>
    </lineage>
</organism>
<reference evidence="7 8" key="1">
    <citation type="journal article" date="2023" name="Commun. Biol.">
        <title>Genome analysis of Parmales, the sister group of diatoms, reveals the evolutionary specialization of diatoms from phago-mixotrophs to photoautotrophs.</title>
        <authorList>
            <person name="Ban H."/>
            <person name="Sato S."/>
            <person name="Yoshikawa S."/>
            <person name="Yamada K."/>
            <person name="Nakamura Y."/>
            <person name="Ichinomiya M."/>
            <person name="Sato N."/>
            <person name="Blanc-Mathieu R."/>
            <person name="Endo H."/>
            <person name="Kuwata A."/>
            <person name="Ogata H."/>
        </authorList>
    </citation>
    <scope>NUCLEOTIDE SEQUENCE [LARGE SCALE GENOMIC DNA]</scope>
</reference>
<gene>
    <name evidence="7" type="ORF">TeGR_g15283</name>
</gene>
<evidence type="ECO:0000256" key="3">
    <source>
        <dbReference type="ARBA" id="ARBA00022737"/>
    </source>
</evidence>
<evidence type="ECO:0000256" key="6">
    <source>
        <dbReference type="ARBA" id="ARBA00023136"/>
    </source>
</evidence>
<dbReference type="PANTHER" id="PTHR46208">
    <property type="entry name" value="MITOCHONDRIAL IMPORT RECEPTOR SUBUNIT TOM70"/>
    <property type="match status" value="1"/>
</dbReference>
<evidence type="ECO:0008006" key="9">
    <source>
        <dbReference type="Google" id="ProtNLM"/>
    </source>
</evidence>
<dbReference type="PANTHER" id="PTHR46208:SF1">
    <property type="entry name" value="MITOCHONDRIAL IMPORT RECEPTOR SUBUNIT TOM70"/>
    <property type="match status" value="1"/>
</dbReference>
<feature type="non-terminal residue" evidence="7">
    <location>
        <position position="1"/>
    </location>
</feature>
<keyword evidence="2" id="KW-0812">Transmembrane</keyword>
<dbReference type="EMBL" id="BRYB01004300">
    <property type="protein sequence ID" value="GMI28808.1"/>
    <property type="molecule type" value="Genomic_DNA"/>
</dbReference>
<dbReference type="SUPFAM" id="SSF48452">
    <property type="entry name" value="TPR-like"/>
    <property type="match status" value="1"/>
</dbReference>
<evidence type="ECO:0000256" key="1">
    <source>
        <dbReference type="ARBA" id="ARBA00004370"/>
    </source>
</evidence>
<accession>A0ABQ6MMT6</accession>
<keyword evidence="3" id="KW-0677">Repeat</keyword>